<dbReference type="PANTHER" id="PTHR46577:SF1">
    <property type="entry name" value="HTH-TYPE TRANSCRIPTIONAL REGULATORY PROTEIN GABR"/>
    <property type="match status" value="1"/>
</dbReference>
<evidence type="ECO:0000256" key="3">
    <source>
        <dbReference type="ARBA" id="ARBA00022576"/>
    </source>
</evidence>
<dbReference type="Pfam" id="PF00155">
    <property type="entry name" value="Aminotran_1_2"/>
    <property type="match status" value="1"/>
</dbReference>
<dbReference type="AlphaFoldDB" id="A0A3D9IMH9"/>
<evidence type="ECO:0000259" key="8">
    <source>
        <dbReference type="PROSITE" id="PS50949"/>
    </source>
</evidence>
<dbReference type="Pfam" id="PF00392">
    <property type="entry name" value="GntR"/>
    <property type="match status" value="1"/>
</dbReference>
<keyword evidence="6" id="KW-0238">DNA-binding</keyword>
<keyword evidence="7" id="KW-0804">Transcription</keyword>
<keyword evidence="4" id="KW-0663">Pyridoxal phosphate</keyword>
<name>A0A3D9IMH9_9BACL</name>
<dbReference type="InterPro" id="IPR015421">
    <property type="entry name" value="PyrdxlP-dep_Trfase_major"/>
</dbReference>
<dbReference type="InterPro" id="IPR036388">
    <property type="entry name" value="WH-like_DNA-bd_sf"/>
</dbReference>
<dbReference type="PANTHER" id="PTHR46577">
    <property type="entry name" value="HTH-TYPE TRANSCRIPTIONAL REGULATORY PROTEIN GABR"/>
    <property type="match status" value="1"/>
</dbReference>
<dbReference type="GO" id="GO:0030170">
    <property type="term" value="F:pyridoxal phosphate binding"/>
    <property type="evidence" value="ECO:0007669"/>
    <property type="project" value="InterPro"/>
</dbReference>
<dbReference type="GO" id="GO:0003677">
    <property type="term" value="F:DNA binding"/>
    <property type="evidence" value="ECO:0007669"/>
    <property type="project" value="UniProtKB-KW"/>
</dbReference>
<comment type="caution">
    <text evidence="9">The sequence shown here is derived from an EMBL/GenBank/DDBJ whole genome shotgun (WGS) entry which is preliminary data.</text>
</comment>
<keyword evidence="3" id="KW-0808">Transferase</keyword>
<evidence type="ECO:0000256" key="4">
    <source>
        <dbReference type="ARBA" id="ARBA00022898"/>
    </source>
</evidence>
<dbReference type="InterPro" id="IPR000524">
    <property type="entry name" value="Tscrpt_reg_HTH_GntR"/>
</dbReference>
<evidence type="ECO:0000256" key="5">
    <source>
        <dbReference type="ARBA" id="ARBA00023015"/>
    </source>
</evidence>
<feature type="domain" description="HTH gntR-type" evidence="8">
    <location>
        <begin position="11"/>
        <end position="79"/>
    </location>
</feature>
<keyword evidence="3" id="KW-0032">Aminotransferase</keyword>
<dbReference type="InterPro" id="IPR015424">
    <property type="entry name" value="PyrdxlP-dep_Trfase"/>
</dbReference>
<dbReference type="Gene3D" id="3.40.640.10">
    <property type="entry name" value="Type I PLP-dependent aspartate aminotransferase-like (Major domain)"/>
    <property type="match status" value="1"/>
</dbReference>
<reference evidence="9 10" key="1">
    <citation type="submission" date="2018-07" db="EMBL/GenBank/DDBJ databases">
        <title>Genomic Encyclopedia of Type Strains, Phase III (KMG-III): the genomes of soil and plant-associated and newly described type strains.</title>
        <authorList>
            <person name="Whitman W."/>
        </authorList>
    </citation>
    <scope>NUCLEOTIDE SEQUENCE [LARGE SCALE GENOMIC DNA]</scope>
    <source>
        <strain evidence="9 10">CECT 7287</strain>
    </source>
</reference>
<evidence type="ECO:0000256" key="1">
    <source>
        <dbReference type="ARBA" id="ARBA00001933"/>
    </source>
</evidence>
<evidence type="ECO:0000256" key="2">
    <source>
        <dbReference type="ARBA" id="ARBA00005384"/>
    </source>
</evidence>
<dbReference type="CDD" id="cd07377">
    <property type="entry name" value="WHTH_GntR"/>
    <property type="match status" value="1"/>
</dbReference>
<proteinExistence type="inferred from homology"/>
<sequence>MWTAIDRTSGTPLFRQIYEAFRQRILHGELQGGDQLPSTRDLASSLQVSRTVIVEAYEQLLAEGYIEGRRGSGTFVAEGTLLPLIEPSVPAARSVPHDSQPLIRDGLVNPDLVDFRHGIPALDLFPKKLWGDLAKRICTEASPEAFGYGRPEGRHELRGVLARYLRRSRGVVCEPEQLLVTTGATQAISLVAKLLLNGKSDVLVEDPITSDIHTMFSLPGAKLHPIPVDDSGMITDLLPSDISPKFVYVTPSHQFPIGGLLPIQRRVQLIQYAARTGSYIVEDDYDSEFRYEGAPVSSLQGLDPERVVYIGTFSKILSPALRMGYIVLPASLIERARGLKWLTDLHTPSLEQLILAEFIEEGYLDRHIAKMKKLYRKRRDFLIRQLRHSFGDAVRILGHSTGIHLIAEFAGISFTPELLSVIEENGVRVYPVAVHAFRRDVQRHRIIIGYGNLSESRIEEGIRRLSASLKKE</sequence>
<dbReference type="CDD" id="cd00609">
    <property type="entry name" value="AAT_like"/>
    <property type="match status" value="1"/>
</dbReference>
<dbReference type="InterPro" id="IPR036390">
    <property type="entry name" value="WH_DNA-bd_sf"/>
</dbReference>
<dbReference type="Proteomes" id="UP000256977">
    <property type="component" value="Unassembled WGS sequence"/>
</dbReference>
<dbReference type="InterPro" id="IPR004839">
    <property type="entry name" value="Aminotransferase_I/II_large"/>
</dbReference>
<keyword evidence="5" id="KW-0805">Transcription regulation</keyword>
<evidence type="ECO:0000256" key="7">
    <source>
        <dbReference type="ARBA" id="ARBA00023163"/>
    </source>
</evidence>
<evidence type="ECO:0000313" key="10">
    <source>
        <dbReference type="Proteomes" id="UP000256977"/>
    </source>
</evidence>
<organism evidence="9 10">
    <name type="scientific">Cohnella phaseoli</name>
    <dbReference type="NCBI Taxonomy" id="456490"/>
    <lineage>
        <taxon>Bacteria</taxon>
        <taxon>Bacillati</taxon>
        <taxon>Bacillota</taxon>
        <taxon>Bacilli</taxon>
        <taxon>Bacillales</taxon>
        <taxon>Paenibacillaceae</taxon>
        <taxon>Cohnella</taxon>
    </lineage>
</organism>
<protein>
    <submittedName>
        <fullName evidence="9">GntR family transcriptional regulator</fullName>
    </submittedName>
</protein>
<comment type="similarity">
    <text evidence="2">In the C-terminal section; belongs to the class-I pyridoxal-phosphate-dependent aminotransferase family.</text>
</comment>
<comment type="cofactor">
    <cofactor evidence="1">
        <name>pyridoxal 5'-phosphate</name>
        <dbReference type="ChEBI" id="CHEBI:597326"/>
    </cofactor>
</comment>
<dbReference type="InterPro" id="IPR051446">
    <property type="entry name" value="HTH_trans_reg/aminotransferase"/>
</dbReference>
<dbReference type="EMBL" id="QRDZ01000027">
    <property type="protein sequence ID" value="RED62990.1"/>
    <property type="molecule type" value="Genomic_DNA"/>
</dbReference>
<dbReference type="GO" id="GO:0003700">
    <property type="term" value="F:DNA-binding transcription factor activity"/>
    <property type="evidence" value="ECO:0007669"/>
    <property type="project" value="InterPro"/>
</dbReference>
<dbReference type="PRINTS" id="PR00035">
    <property type="entry name" value="HTHGNTR"/>
</dbReference>
<dbReference type="Gene3D" id="1.10.10.10">
    <property type="entry name" value="Winged helix-like DNA-binding domain superfamily/Winged helix DNA-binding domain"/>
    <property type="match status" value="1"/>
</dbReference>
<gene>
    <name evidence="9" type="ORF">DFP98_12792</name>
</gene>
<evidence type="ECO:0000256" key="6">
    <source>
        <dbReference type="ARBA" id="ARBA00023125"/>
    </source>
</evidence>
<accession>A0A3D9IMH9</accession>
<dbReference type="PROSITE" id="PS50949">
    <property type="entry name" value="HTH_GNTR"/>
    <property type="match status" value="1"/>
</dbReference>
<evidence type="ECO:0000313" key="9">
    <source>
        <dbReference type="EMBL" id="RED62990.1"/>
    </source>
</evidence>
<dbReference type="SUPFAM" id="SSF46785">
    <property type="entry name" value="Winged helix' DNA-binding domain"/>
    <property type="match status" value="1"/>
</dbReference>
<dbReference type="GO" id="GO:0008483">
    <property type="term" value="F:transaminase activity"/>
    <property type="evidence" value="ECO:0007669"/>
    <property type="project" value="UniProtKB-KW"/>
</dbReference>
<dbReference type="SUPFAM" id="SSF53383">
    <property type="entry name" value="PLP-dependent transferases"/>
    <property type="match status" value="1"/>
</dbReference>
<dbReference type="SMART" id="SM00345">
    <property type="entry name" value="HTH_GNTR"/>
    <property type="match status" value="1"/>
</dbReference>
<keyword evidence="10" id="KW-1185">Reference proteome</keyword>